<feature type="compositionally biased region" description="Pro residues" evidence="1">
    <location>
        <begin position="120"/>
        <end position="136"/>
    </location>
</feature>
<dbReference type="PANTHER" id="PTHR34978:SF3">
    <property type="entry name" value="SLR0241 PROTEIN"/>
    <property type="match status" value="1"/>
</dbReference>
<dbReference type="InterPro" id="IPR052173">
    <property type="entry name" value="Beta-lactam_resp_regulator"/>
</dbReference>
<evidence type="ECO:0000313" key="5">
    <source>
        <dbReference type="Proteomes" id="UP000324233"/>
    </source>
</evidence>
<gene>
    <name evidence="4" type="ORF">OJF2_08080</name>
</gene>
<dbReference type="RefSeq" id="WP_148591443.1">
    <property type="nucleotide sequence ID" value="NZ_CP042997.1"/>
</dbReference>
<dbReference type="PANTHER" id="PTHR34978">
    <property type="entry name" value="POSSIBLE SENSOR-TRANSDUCER PROTEIN BLAR"/>
    <property type="match status" value="1"/>
</dbReference>
<dbReference type="CDD" id="cd07341">
    <property type="entry name" value="M56_BlaR1_MecR1_like"/>
    <property type="match status" value="1"/>
</dbReference>
<reference evidence="4 5" key="1">
    <citation type="submission" date="2019-08" db="EMBL/GenBank/DDBJ databases">
        <title>Deep-cultivation of Planctomycetes and their phenomic and genomic characterization uncovers novel biology.</title>
        <authorList>
            <person name="Wiegand S."/>
            <person name="Jogler M."/>
            <person name="Boedeker C."/>
            <person name="Pinto D."/>
            <person name="Vollmers J."/>
            <person name="Rivas-Marin E."/>
            <person name="Kohn T."/>
            <person name="Peeters S.H."/>
            <person name="Heuer A."/>
            <person name="Rast P."/>
            <person name="Oberbeckmann S."/>
            <person name="Bunk B."/>
            <person name="Jeske O."/>
            <person name="Meyerdierks A."/>
            <person name="Storesund J.E."/>
            <person name="Kallscheuer N."/>
            <person name="Luecker S."/>
            <person name="Lage O.M."/>
            <person name="Pohl T."/>
            <person name="Merkel B.J."/>
            <person name="Hornburger P."/>
            <person name="Mueller R.-W."/>
            <person name="Bruemmer F."/>
            <person name="Labrenz M."/>
            <person name="Spormann A.M."/>
            <person name="Op den Camp H."/>
            <person name="Overmann J."/>
            <person name="Amann R."/>
            <person name="Jetten M.S.M."/>
            <person name="Mascher T."/>
            <person name="Medema M.H."/>
            <person name="Devos D.P."/>
            <person name="Kaster A.-K."/>
            <person name="Ovreas L."/>
            <person name="Rohde M."/>
            <person name="Galperin M.Y."/>
            <person name="Jogler C."/>
        </authorList>
    </citation>
    <scope>NUCLEOTIDE SEQUENCE [LARGE SCALE GENOMIC DNA]</scope>
    <source>
        <strain evidence="4 5">OJF2</strain>
    </source>
</reference>
<accession>A0A5B9VVS3</accession>
<organism evidence="4 5">
    <name type="scientific">Aquisphaera giovannonii</name>
    <dbReference type="NCBI Taxonomy" id="406548"/>
    <lineage>
        <taxon>Bacteria</taxon>
        <taxon>Pseudomonadati</taxon>
        <taxon>Planctomycetota</taxon>
        <taxon>Planctomycetia</taxon>
        <taxon>Isosphaerales</taxon>
        <taxon>Isosphaeraceae</taxon>
        <taxon>Aquisphaera</taxon>
    </lineage>
</organism>
<proteinExistence type="predicted"/>
<sequence>MTSVPGLESVSWPAIALQVAWQSTVVLAVGLAAERLVRLRPSRGHRLLLAAALAALVVTPAALVARRLDVGLLAPRSGPTAVEAIRPPAMPEPSVAMAPRPTPVASPGVRSGIGEARPPDAAPAPRTSPPSRPTMPSPATLLVAAWATLAALGLLRLLASFATAAKVKARARLLDDPSVLAAAEEAARDLGLPWSPRVRASREVRCPVVWCWGRRPVLIVPEAEASLAGERLAAILCHELAHWLRADHASALVAEVLTCLLPWQPLAWLLRSRMADLAELACDDWALAHARSVSPDDYAEALLSLAAHRRRPLVPAAVSSRSGLVARVRHILEEGTPMPRTGRLWSLLTAGCCLGIVAILALAQARQAKALAAGEAPPDKGTANQPEAPGKETTIEGVVRGAKGEPLAGAEVAWVGADGSLQSNLTLPHDHPDYGKRVMKTLARATADDQGRYTLRARVTKPGTNEPWSMVVAHKDGLAPGAAMVALDGKPVEIRLDPAVPIVGRLLTPGGEPAAGVAVRISDYSNGDYRNVSQLRMMNFAKDVAWDDRPAFYPGDFRTDASGKFVIDGLVPAGMFATISLHHPDYAVEELTVSTGEDTKPTPWQEAFSIKPVPREFSHALVAARPVVGTVTDAATKKPLAGMTVEVTPMRKHGGMPIRAVTDADGRYRVADKEGETYWVHVYPASGSGYMPARKGMLRWPAGEAELRVDLALRRGIVVRGRVVDEDTGRPLPNVSVQYSPTRKNAHVKDGEDFRSPSLSDADGRFTLTGAAGPGVIAAESPDRDTIRHAVQPADFGYRSAVQVHGFARVDVPEEGKGSPPETVIKLKRGFTLQARAVLPDGSTAGAFKAWCPELTARLFDNWTSPQEFPDGLFRLRGAEPGRTYRVFFLADDQKHGAVAELKADPARKAPLEVTLQPTASMHGRVLGPDGKPLQGAQILPNIQLADRGPELTEADRFDHLLTEVYVQFTGEPLKQVYPADFRYNGLIPGVRYFITWYSPDAGHSWKAVEPLKPGEDRDLGDVRSTKKGGQAGN</sequence>
<dbReference type="AlphaFoldDB" id="A0A5B9VVS3"/>
<keyword evidence="2" id="KW-0472">Membrane</keyword>
<dbReference type="InterPro" id="IPR008969">
    <property type="entry name" value="CarboxyPept-like_regulatory"/>
</dbReference>
<feature type="transmembrane region" description="Helical" evidence="2">
    <location>
        <begin position="45"/>
        <end position="65"/>
    </location>
</feature>
<keyword evidence="5" id="KW-1185">Reference proteome</keyword>
<feature type="transmembrane region" description="Helical" evidence="2">
    <location>
        <begin position="344"/>
        <end position="363"/>
    </location>
</feature>
<dbReference type="KEGG" id="agv:OJF2_08080"/>
<feature type="transmembrane region" description="Helical" evidence="2">
    <location>
        <begin position="12"/>
        <end position="33"/>
    </location>
</feature>
<keyword evidence="2" id="KW-0812">Transmembrane</keyword>
<dbReference type="Gene3D" id="2.60.40.1120">
    <property type="entry name" value="Carboxypeptidase-like, regulatory domain"/>
    <property type="match status" value="1"/>
</dbReference>
<name>A0A5B9VVS3_9BACT</name>
<dbReference type="Proteomes" id="UP000324233">
    <property type="component" value="Chromosome"/>
</dbReference>
<feature type="region of interest" description="Disordered" evidence="1">
    <location>
        <begin position="1010"/>
        <end position="1034"/>
    </location>
</feature>
<feature type="compositionally biased region" description="Basic and acidic residues" evidence="1">
    <location>
        <begin position="1013"/>
        <end position="1025"/>
    </location>
</feature>
<feature type="domain" description="Peptidase M56" evidence="3">
    <location>
        <begin position="133"/>
        <end position="328"/>
    </location>
</feature>
<protein>
    <submittedName>
        <fullName evidence="4">BlaR1 peptidase M56</fullName>
    </submittedName>
</protein>
<evidence type="ECO:0000259" key="3">
    <source>
        <dbReference type="Pfam" id="PF05569"/>
    </source>
</evidence>
<dbReference type="EMBL" id="CP042997">
    <property type="protein sequence ID" value="QEH32338.1"/>
    <property type="molecule type" value="Genomic_DNA"/>
</dbReference>
<dbReference type="OrthoDB" id="9816453at2"/>
<dbReference type="Pfam" id="PF13620">
    <property type="entry name" value="CarboxypepD_reg"/>
    <property type="match status" value="1"/>
</dbReference>
<evidence type="ECO:0000256" key="1">
    <source>
        <dbReference type="SAM" id="MobiDB-lite"/>
    </source>
</evidence>
<feature type="region of interest" description="Disordered" evidence="1">
    <location>
        <begin position="92"/>
        <end position="136"/>
    </location>
</feature>
<keyword evidence="2" id="KW-1133">Transmembrane helix</keyword>
<evidence type="ECO:0000313" key="4">
    <source>
        <dbReference type="EMBL" id="QEH32338.1"/>
    </source>
</evidence>
<dbReference type="Pfam" id="PF05569">
    <property type="entry name" value="Peptidase_M56"/>
    <property type="match status" value="1"/>
</dbReference>
<dbReference type="SUPFAM" id="SSF49464">
    <property type="entry name" value="Carboxypeptidase regulatory domain-like"/>
    <property type="match status" value="3"/>
</dbReference>
<feature type="transmembrane region" description="Helical" evidence="2">
    <location>
        <begin position="139"/>
        <end position="162"/>
    </location>
</feature>
<evidence type="ECO:0000256" key="2">
    <source>
        <dbReference type="SAM" id="Phobius"/>
    </source>
</evidence>
<dbReference type="InterPro" id="IPR008756">
    <property type="entry name" value="Peptidase_M56"/>
</dbReference>